<comment type="caution">
    <text evidence="7">The sequence shown here is derived from an EMBL/GenBank/DDBJ whole genome shotgun (WGS) entry which is preliminary data.</text>
</comment>
<accession>A0A975X9N3</accession>
<evidence type="ECO:0000256" key="3">
    <source>
        <dbReference type="ARBA" id="ARBA00022630"/>
    </source>
</evidence>
<comment type="similarity">
    <text evidence="2">Belongs to the nitroreductase family.</text>
</comment>
<comment type="cofactor">
    <cofactor evidence="1">
        <name>FMN</name>
        <dbReference type="ChEBI" id="CHEBI:58210"/>
    </cofactor>
</comment>
<name>A0A975X9N3_9BURK</name>
<evidence type="ECO:0000256" key="2">
    <source>
        <dbReference type="ARBA" id="ARBA00007118"/>
    </source>
</evidence>
<evidence type="ECO:0000256" key="5">
    <source>
        <dbReference type="ARBA" id="ARBA00023002"/>
    </source>
</evidence>
<keyword evidence="4" id="KW-0288">FMN</keyword>
<evidence type="ECO:0000313" key="8">
    <source>
        <dbReference type="Proteomes" id="UP000256780"/>
    </source>
</evidence>
<keyword evidence="3" id="KW-0285">Flavoprotein</keyword>
<gene>
    <name evidence="7" type="ORF">CBM2587_B60176</name>
</gene>
<dbReference type="SUPFAM" id="SSF55469">
    <property type="entry name" value="FMN-dependent nitroreductase-like"/>
    <property type="match status" value="1"/>
</dbReference>
<feature type="domain" description="Nitroreductase" evidence="6">
    <location>
        <begin position="44"/>
        <end position="236"/>
    </location>
</feature>
<dbReference type="Proteomes" id="UP000256780">
    <property type="component" value="Chromosome CBM2587_b"/>
</dbReference>
<dbReference type="InterPro" id="IPR000415">
    <property type="entry name" value="Nitroreductase-like"/>
</dbReference>
<dbReference type="OrthoDB" id="9773807at2"/>
<dbReference type="Pfam" id="PF00881">
    <property type="entry name" value="Nitroreductase"/>
    <property type="match status" value="1"/>
</dbReference>
<dbReference type="GO" id="GO:0016491">
    <property type="term" value="F:oxidoreductase activity"/>
    <property type="evidence" value="ECO:0007669"/>
    <property type="project" value="UniProtKB-KW"/>
</dbReference>
<dbReference type="InterPro" id="IPR029479">
    <property type="entry name" value="Nitroreductase"/>
</dbReference>
<dbReference type="CDD" id="cd02136">
    <property type="entry name" value="PnbA_NfnB-like"/>
    <property type="match status" value="1"/>
</dbReference>
<protein>
    <submittedName>
        <fullName evidence="7">Nitroreductase</fullName>
    </submittedName>
</protein>
<proteinExistence type="inferred from homology"/>
<evidence type="ECO:0000313" key="7">
    <source>
        <dbReference type="EMBL" id="SOY63151.1"/>
    </source>
</evidence>
<dbReference type="PANTHER" id="PTHR43673:SF2">
    <property type="entry name" value="NITROREDUCTASE"/>
    <property type="match status" value="1"/>
</dbReference>
<dbReference type="AlphaFoldDB" id="A0A975X9N3"/>
<reference evidence="7 8" key="1">
    <citation type="submission" date="2018-01" db="EMBL/GenBank/DDBJ databases">
        <authorList>
            <person name="Clerissi C."/>
        </authorList>
    </citation>
    <scope>NUCLEOTIDE SEQUENCE [LARGE SCALE GENOMIC DNA]</scope>
    <source>
        <strain evidence="7">Cupriavidus sp. LMG 19464</strain>
    </source>
</reference>
<dbReference type="EMBL" id="OFSQ01000035">
    <property type="protein sequence ID" value="SOY63151.1"/>
    <property type="molecule type" value="Genomic_DNA"/>
</dbReference>
<keyword evidence="5" id="KW-0560">Oxidoreductase</keyword>
<evidence type="ECO:0000256" key="4">
    <source>
        <dbReference type="ARBA" id="ARBA00022643"/>
    </source>
</evidence>
<organism evidence="7 8">
    <name type="scientific">Cupriavidus taiwanensis</name>
    <dbReference type="NCBI Taxonomy" id="164546"/>
    <lineage>
        <taxon>Bacteria</taxon>
        <taxon>Pseudomonadati</taxon>
        <taxon>Pseudomonadota</taxon>
        <taxon>Betaproteobacteria</taxon>
        <taxon>Burkholderiales</taxon>
        <taxon>Burkholderiaceae</taxon>
        <taxon>Cupriavidus</taxon>
    </lineage>
</organism>
<evidence type="ECO:0000259" key="6">
    <source>
        <dbReference type="Pfam" id="PF00881"/>
    </source>
</evidence>
<sequence>MPALRFFPQAHVSGSEGEAKVVANRLASPPGELAVIRQAVEWAIVTRRSARAFLPTAVSVETIESILDVARYAATGVNIQPWKVHVVAGQAKERLCAAIKRVDDDPDLSTNHSDEWDYYPERWVSPYVDRRRSLGWQLYGLLGIEKGNKPGMQQQHGRNYLFFDAPVGLLFTVDRVMSEGSLLDYGMFIQNIMVMARGYGLSTCPQAAFMKYHTIIEQQLSLAPSEKFLVGMSLGYADESRPENALVSEREPASSFTCFHGLERA</sequence>
<dbReference type="Gene3D" id="3.40.109.10">
    <property type="entry name" value="NADH Oxidase"/>
    <property type="match status" value="1"/>
</dbReference>
<evidence type="ECO:0000256" key="1">
    <source>
        <dbReference type="ARBA" id="ARBA00001917"/>
    </source>
</evidence>
<dbReference type="PANTHER" id="PTHR43673">
    <property type="entry name" value="NAD(P)H NITROREDUCTASE YDGI-RELATED"/>
    <property type="match status" value="1"/>
</dbReference>